<evidence type="ECO:0000313" key="3">
    <source>
        <dbReference type="Proteomes" id="UP000250140"/>
    </source>
</evidence>
<dbReference type="InterPro" id="IPR029498">
    <property type="entry name" value="HeLo_dom"/>
</dbReference>
<dbReference type="AlphaFoldDB" id="A0A8E2FB57"/>
<gene>
    <name evidence="2" type="ORF">AOQ84DRAFT_282122</name>
</gene>
<keyword evidence="3" id="KW-1185">Reference proteome</keyword>
<feature type="domain" description="Prion-inhibition and propagation HeLo" evidence="1">
    <location>
        <begin position="5"/>
        <end position="110"/>
    </location>
</feature>
<dbReference type="Proteomes" id="UP000250140">
    <property type="component" value="Unassembled WGS sequence"/>
</dbReference>
<dbReference type="OrthoDB" id="20872at2759"/>
<proteinExistence type="predicted"/>
<dbReference type="Gene3D" id="1.20.120.1020">
    <property type="entry name" value="Prion-inhibition and propagation, HeLo domain"/>
    <property type="match status" value="1"/>
</dbReference>
<reference evidence="2 3" key="1">
    <citation type="journal article" date="2016" name="Nat. Commun.">
        <title>Ectomycorrhizal ecology is imprinted in the genome of the dominant symbiotic fungus Cenococcum geophilum.</title>
        <authorList>
            <consortium name="DOE Joint Genome Institute"/>
            <person name="Peter M."/>
            <person name="Kohler A."/>
            <person name="Ohm R.A."/>
            <person name="Kuo A."/>
            <person name="Krutzmann J."/>
            <person name="Morin E."/>
            <person name="Arend M."/>
            <person name="Barry K.W."/>
            <person name="Binder M."/>
            <person name="Choi C."/>
            <person name="Clum A."/>
            <person name="Copeland A."/>
            <person name="Grisel N."/>
            <person name="Haridas S."/>
            <person name="Kipfer T."/>
            <person name="LaButti K."/>
            <person name="Lindquist E."/>
            <person name="Lipzen A."/>
            <person name="Maire R."/>
            <person name="Meier B."/>
            <person name="Mihaltcheva S."/>
            <person name="Molinier V."/>
            <person name="Murat C."/>
            <person name="Poggeler S."/>
            <person name="Quandt C.A."/>
            <person name="Sperisen C."/>
            <person name="Tritt A."/>
            <person name="Tisserant E."/>
            <person name="Crous P.W."/>
            <person name="Henrissat B."/>
            <person name="Nehls U."/>
            <person name="Egli S."/>
            <person name="Spatafora J.W."/>
            <person name="Grigoriev I.V."/>
            <person name="Martin F.M."/>
        </authorList>
    </citation>
    <scope>NUCLEOTIDE SEQUENCE [LARGE SCALE GENOMIC DNA]</scope>
    <source>
        <strain evidence="2 3">CBS 207.34</strain>
    </source>
</reference>
<sequence length="137" mass="15462">MEGIGLTFGVLGLAGLFSACLDCFDIIQRGRYLGRDYILLETKFTNQKLRFVTWGRACGMMDPKGYNTKLDDEELRPQIEVNLTHVFALFNDGKELRKKYGLKQEHGNSVLNSAFPILNSIVTSRFSSTTSLGQQFQ</sequence>
<evidence type="ECO:0000313" key="2">
    <source>
        <dbReference type="EMBL" id="OCL13936.1"/>
    </source>
</evidence>
<evidence type="ECO:0000259" key="1">
    <source>
        <dbReference type="Pfam" id="PF14479"/>
    </source>
</evidence>
<name>A0A8E2FB57_9PEZI</name>
<dbReference type="EMBL" id="KV748652">
    <property type="protein sequence ID" value="OCL13936.1"/>
    <property type="molecule type" value="Genomic_DNA"/>
</dbReference>
<accession>A0A8E2FB57</accession>
<organism evidence="2 3">
    <name type="scientific">Glonium stellatum</name>
    <dbReference type="NCBI Taxonomy" id="574774"/>
    <lineage>
        <taxon>Eukaryota</taxon>
        <taxon>Fungi</taxon>
        <taxon>Dikarya</taxon>
        <taxon>Ascomycota</taxon>
        <taxon>Pezizomycotina</taxon>
        <taxon>Dothideomycetes</taxon>
        <taxon>Pleosporomycetidae</taxon>
        <taxon>Gloniales</taxon>
        <taxon>Gloniaceae</taxon>
        <taxon>Glonium</taxon>
    </lineage>
</organism>
<protein>
    <recommendedName>
        <fullName evidence="1">Prion-inhibition and propagation HeLo domain-containing protein</fullName>
    </recommendedName>
</protein>
<dbReference type="Pfam" id="PF14479">
    <property type="entry name" value="HeLo"/>
    <property type="match status" value="1"/>
</dbReference>
<dbReference type="InterPro" id="IPR038305">
    <property type="entry name" value="HeLo_sf"/>
</dbReference>